<evidence type="ECO:0000313" key="2">
    <source>
        <dbReference type="EMBL" id="CAL1377956.1"/>
    </source>
</evidence>
<organism evidence="2 3">
    <name type="scientific">Linum trigynum</name>
    <dbReference type="NCBI Taxonomy" id="586398"/>
    <lineage>
        <taxon>Eukaryota</taxon>
        <taxon>Viridiplantae</taxon>
        <taxon>Streptophyta</taxon>
        <taxon>Embryophyta</taxon>
        <taxon>Tracheophyta</taxon>
        <taxon>Spermatophyta</taxon>
        <taxon>Magnoliopsida</taxon>
        <taxon>eudicotyledons</taxon>
        <taxon>Gunneridae</taxon>
        <taxon>Pentapetalae</taxon>
        <taxon>rosids</taxon>
        <taxon>fabids</taxon>
        <taxon>Malpighiales</taxon>
        <taxon>Linaceae</taxon>
        <taxon>Linum</taxon>
    </lineage>
</organism>
<evidence type="ECO:0000256" key="1">
    <source>
        <dbReference type="SAM" id="MobiDB-lite"/>
    </source>
</evidence>
<evidence type="ECO:0000313" key="3">
    <source>
        <dbReference type="Proteomes" id="UP001497516"/>
    </source>
</evidence>
<feature type="region of interest" description="Disordered" evidence="1">
    <location>
        <begin position="14"/>
        <end position="37"/>
    </location>
</feature>
<name>A0AAV2DW96_9ROSI</name>
<dbReference type="EMBL" id="OZ034816">
    <property type="protein sequence ID" value="CAL1377956.1"/>
    <property type="molecule type" value="Genomic_DNA"/>
</dbReference>
<gene>
    <name evidence="2" type="ORF">LTRI10_LOCUS19567</name>
</gene>
<accession>A0AAV2DW96</accession>
<keyword evidence="3" id="KW-1185">Reference proteome</keyword>
<proteinExistence type="predicted"/>
<dbReference type="AlphaFoldDB" id="A0AAV2DW96"/>
<protein>
    <submittedName>
        <fullName evidence="2">Uncharacterized protein</fullName>
    </submittedName>
</protein>
<sequence length="159" mass="17648">MSSDSSLLSQLLSHSITLPRPNRRRRSPDDNSGGSQIQSQIWSQQRWIWPPSSTMHSLPPDSAIRAHSPLPPLLSQRYSFVGESDIDPEHDATPPRTIEGFQSLTTVSSAAAVPFVIFPLILPAKLIFDSTLSTVNRSPDPFSWFALSKLLVHGFFLVE</sequence>
<dbReference type="Proteomes" id="UP001497516">
    <property type="component" value="Chromosome 3"/>
</dbReference>
<reference evidence="2 3" key="1">
    <citation type="submission" date="2024-04" db="EMBL/GenBank/DDBJ databases">
        <authorList>
            <person name="Fracassetti M."/>
        </authorList>
    </citation>
    <scope>NUCLEOTIDE SEQUENCE [LARGE SCALE GENOMIC DNA]</scope>
</reference>